<proteinExistence type="predicted"/>
<keyword evidence="3" id="KW-1185">Reference proteome</keyword>
<dbReference type="EMBL" id="MZNU01000346">
    <property type="protein sequence ID" value="OWO99624.1"/>
    <property type="molecule type" value="Genomic_DNA"/>
</dbReference>
<dbReference type="AlphaFoldDB" id="A0A218YV44"/>
<evidence type="ECO:0000313" key="2">
    <source>
        <dbReference type="EMBL" id="OWO99624.1"/>
    </source>
</evidence>
<reference evidence="2 3" key="1">
    <citation type="submission" date="2017-04" db="EMBL/GenBank/DDBJ databases">
        <title>Draft genome sequence of Marssonina coronaria NL1: causal agent of apple blotch.</title>
        <authorList>
            <person name="Cheng Q."/>
        </authorList>
    </citation>
    <scope>NUCLEOTIDE SEQUENCE [LARGE SCALE GENOMIC DNA]</scope>
    <source>
        <strain evidence="2 3">NL1</strain>
    </source>
</reference>
<evidence type="ECO:0000256" key="1">
    <source>
        <dbReference type="SAM" id="MobiDB-lite"/>
    </source>
</evidence>
<sequence>MNWNERPSSDKKATGCQSDVACIGSKWRLAGGDPAGDVGSEGGGGHGYYDQRTTNSSRILLAQYVDSTLTAARKDRTSSPPPQASADETHEIARARRGSTRAPARPEFHNAAGDSSYR</sequence>
<evidence type="ECO:0000313" key="3">
    <source>
        <dbReference type="Proteomes" id="UP000242519"/>
    </source>
</evidence>
<name>A0A218YV44_9HELO</name>
<organism evidence="2 3">
    <name type="scientific">Diplocarpon coronariae</name>
    <dbReference type="NCBI Taxonomy" id="2795749"/>
    <lineage>
        <taxon>Eukaryota</taxon>
        <taxon>Fungi</taxon>
        <taxon>Dikarya</taxon>
        <taxon>Ascomycota</taxon>
        <taxon>Pezizomycotina</taxon>
        <taxon>Leotiomycetes</taxon>
        <taxon>Helotiales</taxon>
        <taxon>Drepanopezizaceae</taxon>
        <taxon>Diplocarpon</taxon>
    </lineage>
</organism>
<dbReference type="InParanoid" id="A0A218YV44"/>
<comment type="caution">
    <text evidence="2">The sequence shown here is derived from an EMBL/GenBank/DDBJ whole genome shotgun (WGS) entry which is preliminary data.</text>
</comment>
<gene>
    <name evidence="2" type="ORF">B2J93_4950</name>
</gene>
<dbReference type="Proteomes" id="UP000242519">
    <property type="component" value="Unassembled WGS sequence"/>
</dbReference>
<accession>A0A218YV44</accession>
<feature type="region of interest" description="Disordered" evidence="1">
    <location>
        <begin position="71"/>
        <end position="118"/>
    </location>
</feature>
<protein>
    <submittedName>
        <fullName evidence="2">Uncharacterized protein</fullName>
    </submittedName>
</protein>
<feature type="region of interest" description="Disordered" evidence="1">
    <location>
        <begin position="29"/>
        <end position="50"/>
    </location>
</feature>